<sequence>MENDFHDAFRYRARSPLPTVDGFLFIELSTQPIPYHIAYCYAGVVDPELCHMLARQSCRIACMAKDVTRGRLPRSKLRRFVTPQCSARLLTMSDLIGRDADQAGGQLGLPVIPQMVSGMMITPERIESAVHLTVGADHHWVNLSMRYIGSRWLCDMADVG</sequence>
<dbReference type="EMBL" id="JGZO01000004">
    <property type="protein sequence ID" value="KFI95228.1"/>
    <property type="molecule type" value="Genomic_DNA"/>
</dbReference>
<dbReference type="OrthoDB" id="3238427at2"/>
<dbReference type="RefSeq" id="WP_046726315.1">
    <property type="nucleotide sequence ID" value="NZ_CAUPKV010000009.1"/>
</dbReference>
<evidence type="ECO:0000313" key="2">
    <source>
        <dbReference type="Proteomes" id="UP000029033"/>
    </source>
</evidence>
<comment type="caution">
    <text evidence="1">The sequence shown here is derived from an EMBL/GenBank/DDBJ whole genome shotgun (WGS) entry which is preliminary data.</text>
</comment>
<proteinExistence type="predicted"/>
<organism evidence="1 2">
    <name type="scientific">Bifidobacterium scardovii</name>
    <dbReference type="NCBI Taxonomy" id="158787"/>
    <lineage>
        <taxon>Bacteria</taxon>
        <taxon>Bacillati</taxon>
        <taxon>Actinomycetota</taxon>
        <taxon>Actinomycetes</taxon>
        <taxon>Bifidobacteriales</taxon>
        <taxon>Bifidobacteriaceae</taxon>
        <taxon>Bifidobacterium</taxon>
    </lineage>
</organism>
<name>A0A087DI78_9BIFI</name>
<dbReference type="GeneID" id="85166021"/>
<dbReference type="AlphaFoldDB" id="A0A087DI78"/>
<accession>A0A087DI78</accession>
<evidence type="ECO:0000313" key="1">
    <source>
        <dbReference type="EMBL" id="KFI95228.1"/>
    </source>
</evidence>
<dbReference type="STRING" id="158787.BSCA_1046"/>
<reference evidence="1 2" key="1">
    <citation type="submission" date="2014-03" db="EMBL/GenBank/DDBJ databases">
        <title>Genomics of Bifidobacteria.</title>
        <authorList>
            <person name="Ventura M."/>
            <person name="Milani C."/>
            <person name="Lugli G.A."/>
        </authorList>
    </citation>
    <scope>NUCLEOTIDE SEQUENCE [LARGE SCALE GENOMIC DNA]</scope>
    <source>
        <strain evidence="1 2">LMG 21589</strain>
    </source>
</reference>
<dbReference type="Proteomes" id="UP000029033">
    <property type="component" value="Unassembled WGS sequence"/>
</dbReference>
<protein>
    <submittedName>
        <fullName evidence="1">Uncharacterized protein</fullName>
    </submittedName>
</protein>
<dbReference type="eggNOG" id="ENOG5032AI7">
    <property type="taxonomic scope" value="Bacteria"/>
</dbReference>
<gene>
    <name evidence="1" type="ORF">BSCA_1046</name>
</gene>
<keyword evidence="2" id="KW-1185">Reference proteome</keyword>